<sequence>MIEWDDNGYRLSGTRTGRTCRPSQSFQVHSHSIVDSVAFALLSTTARLPTTICTLPLTRFAPPVSSSSFILLGMTLG</sequence>
<proteinExistence type="predicted"/>
<keyword evidence="2" id="KW-1185">Reference proteome</keyword>
<evidence type="ECO:0000313" key="1">
    <source>
        <dbReference type="EMBL" id="SAM01141.1"/>
    </source>
</evidence>
<evidence type="ECO:0000313" key="2">
    <source>
        <dbReference type="Proteomes" id="UP000078561"/>
    </source>
</evidence>
<reference evidence="1" key="1">
    <citation type="submission" date="2016-04" db="EMBL/GenBank/DDBJ databases">
        <authorList>
            <person name="Evans L.H."/>
            <person name="Alamgir A."/>
            <person name="Owens N."/>
            <person name="Weber N.D."/>
            <person name="Virtaneva K."/>
            <person name="Barbian K."/>
            <person name="Babar A."/>
            <person name="Rosenke K."/>
        </authorList>
    </citation>
    <scope>NUCLEOTIDE SEQUENCE [LARGE SCALE GENOMIC DNA]</scope>
    <source>
        <strain evidence="1">CBS 101.48</strain>
    </source>
</reference>
<name>A0A163JG68_ABSGL</name>
<organism evidence="1">
    <name type="scientific">Absidia glauca</name>
    <name type="common">Pin mould</name>
    <dbReference type="NCBI Taxonomy" id="4829"/>
    <lineage>
        <taxon>Eukaryota</taxon>
        <taxon>Fungi</taxon>
        <taxon>Fungi incertae sedis</taxon>
        <taxon>Mucoromycota</taxon>
        <taxon>Mucoromycotina</taxon>
        <taxon>Mucoromycetes</taxon>
        <taxon>Mucorales</taxon>
        <taxon>Cunninghamellaceae</taxon>
        <taxon>Absidia</taxon>
    </lineage>
</organism>
<protein>
    <submittedName>
        <fullName evidence="1">Uncharacterized protein</fullName>
    </submittedName>
</protein>
<accession>A0A163JG68</accession>
<gene>
    <name evidence="1" type="primary">ABSGL_06878.1 scaffold 8678</name>
</gene>
<dbReference type="Proteomes" id="UP000078561">
    <property type="component" value="Unassembled WGS sequence"/>
</dbReference>
<dbReference type="InParanoid" id="A0A163JG68"/>
<dbReference type="EMBL" id="LT553503">
    <property type="protein sequence ID" value="SAM01141.1"/>
    <property type="molecule type" value="Genomic_DNA"/>
</dbReference>
<dbReference type="AlphaFoldDB" id="A0A163JG68"/>